<comment type="caution">
    <text evidence="2">The sequence shown here is derived from an EMBL/GenBank/DDBJ whole genome shotgun (WGS) entry which is preliminary data.</text>
</comment>
<organism evidence="2 3">
    <name type="scientific">Rhizophagus irregularis (strain DAOM 197198w)</name>
    <name type="common">Glomus intraradices</name>
    <dbReference type="NCBI Taxonomy" id="1432141"/>
    <lineage>
        <taxon>Eukaryota</taxon>
        <taxon>Fungi</taxon>
        <taxon>Fungi incertae sedis</taxon>
        <taxon>Mucoromycota</taxon>
        <taxon>Glomeromycotina</taxon>
        <taxon>Glomeromycetes</taxon>
        <taxon>Glomerales</taxon>
        <taxon>Glomeraceae</taxon>
        <taxon>Rhizophagus</taxon>
    </lineage>
</organism>
<feature type="compositionally biased region" description="Polar residues" evidence="1">
    <location>
        <begin position="121"/>
        <end position="132"/>
    </location>
</feature>
<proteinExistence type="predicted"/>
<evidence type="ECO:0000313" key="3">
    <source>
        <dbReference type="Proteomes" id="UP000022910"/>
    </source>
</evidence>
<feature type="region of interest" description="Disordered" evidence="1">
    <location>
        <begin position="98"/>
        <end position="132"/>
    </location>
</feature>
<dbReference type="AlphaFoldDB" id="A0A015KX40"/>
<accession>A0A015KX40</accession>
<dbReference type="Proteomes" id="UP000022910">
    <property type="component" value="Unassembled WGS sequence"/>
</dbReference>
<feature type="region of interest" description="Disordered" evidence="1">
    <location>
        <begin position="35"/>
        <end position="56"/>
    </location>
</feature>
<gene>
    <name evidence="2" type="ORF">RirG_141250</name>
</gene>
<reference evidence="2 3" key="1">
    <citation type="submission" date="2014-02" db="EMBL/GenBank/DDBJ databases">
        <title>Single nucleus genome sequencing reveals high similarity among nuclei of an endomycorrhizal fungus.</title>
        <authorList>
            <person name="Lin K."/>
            <person name="Geurts R."/>
            <person name="Zhang Z."/>
            <person name="Limpens E."/>
            <person name="Saunders D.G."/>
            <person name="Mu D."/>
            <person name="Pang E."/>
            <person name="Cao H."/>
            <person name="Cha H."/>
            <person name="Lin T."/>
            <person name="Zhou Q."/>
            <person name="Shang Y."/>
            <person name="Li Y."/>
            <person name="Ivanov S."/>
            <person name="Sharma T."/>
            <person name="Velzen R.V."/>
            <person name="Ruijter N.D."/>
            <person name="Aanen D.K."/>
            <person name="Win J."/>
            <person name="Kamoun S."/>
            <person name="Bisseling T."/>
            <person name="Huang S."/>
        </authorList>
    </citation>
    <scope>NUCLEOTIDE SEQUENCE [LARGE SCALE GENOMIC DNA]</scope>
    <source>
        <strain evidence="3">DAOM197198w</strain>
    </source>
</reference>
<protein>
    <submittedName>
        <fullName evidence="2">Uncharacterized protein</fullName>
    </submittedName>
</protein>
<dbReference type="OrthoDB" id="2390060at2759"/>
<dbReference type="EMBL" id="JEMT01023009">
    <property type="protein sequence ID" value="EXX64591.1"/>
    <property type="molecule type" value="Genomic_DNA"/>
</dbReference>
<keyword evidence="3" id="KW-1185">Reference proteome</keyword>
<dbReference type="HOGENOM" id="CLU_064792_0_0_1"/>
<sequence>MSFAIGKKFLKKFLKNLEKSYRPVTNDEDIYLTYSSPNKRNNMTSSQPAGSSQTAHNTITDTTMEEALSTSPTHILSHSEIELTSRDLQENDIHTQTPITENLTFMEEDPIEPNPDKGKSPETQSATQINTPNPVQITVLNDIFKQTPQASNKAHKGFIPRDSFPPKLSNNEIINLIKTSFIKDSNAFRFDVNTTSTYRYFTIHFRTRDSLVQYIEKSPDNLKHIKIYELTNETINTLIERKFANLDQAVIKIMDIPYNYDTSMLIKQGPRRIYK</sequence>
<evidence type="ECO:0000256" key="1">
    <source>
        <dbReference type="SAM" id="MobiDB-lite"/>
    </source>
</evidence>
<name>A0A015KX40_RHIIW</name>
<evidence type="ECO:0000313" key="2">
    <source>
        <dbReference type="EMBL" id="EXX64591.1"/>
    </source>
</evidence>